<dbReference type="InterPro" id="IPR044890">
    <property type="entry name" value="TMEM14_sf"/>
</dbReference>
<dbReference type="AlphaFoldDB" id="A0A928WZ74"/>
<accession>A0A928WZ74</accession>
<sequence length="102" mass="10442">MSLGLIIALIYGILAIVGGVVGYLKARSTPSLISGIVSGLLLLIGALRAAKGIASGLWVVKIVTLVLVIVFVVRLIKTKKFMPAGLMVIGGVVTLIGVFAQG</sequence>
<evidence type="ECO:0000256" key="5">
    <source>
        <dbReference type="SAM" id="Phobius"/>
    </source>
</evidence>
<gene>
    <name evidence="6" type="ORF">IQ260_05825</name>
</gene>
<feature type="transmembrane region" description="Helical" evidence="5">
    <location>
        <begin position="81"/>
        <end position="100"/>
    </location>
</feature>
<evidence type="ECO:0000256" key="3">
    <source>
        <dbReference type="ARBA" id="ARBA00022989"/>
    </source>
</evidence>
<keyword evidence="2 5" id="KW-0812">Transmembrane</keyword>
<evidence type="ECO:0000256" key="2">
    <source>
        <dbReference type="ARBA" id="ARBA00022692"/>
    </source>
</evidence>
<organism evidence="6 7">
    <name type="scientific">Leptolyngbya cf. ectocarpi LEGE 11479</name>
    <dbReference type="NCBI Taxonomy" id="1828722"/>
    <lineage>
        <taxon>Bacteria</taxon>
        <taxon>Bacillati</taxon>
        <taxon>Cyanobacteriota</taxon>
        <taxon>Cyanophyceae</taxon>
        <taxon>Leptolyngbyales</taxon>
        <taxon>Leptolyngbyaceae</taxon>
        <taxon>Leptolyngbya group</taxon>
        <taxon>Leptolyngbya</taxon>
    </lineage>
</organism>
<keyword evidence="4 5" id="KW-0472">Membrane</keyword>
<reference evidence="6" key="1">
    <citation type="submission" date="2020-10" db="EMBL/GenBank/DDBJ databases">
        <authorList>
            <person name="Castelo-Branco R."/>
            <person name="Eusebio N."/>
            <person name="Adriana R."/>
            <person name="Vieira A."/>
            <person name="Brugerolle De Fraissinette N."/>
            <person name="Rezende De Castro R."/>
            <person name="Schneider M.P."/>
            <person name="Vasconcelos V."/>
            <person name="Leao P.N."/>
        </authorList>
    </citation>
    <scope>NUCLEOTIDE SEQUENCE</scope>
    <source>
        <strain evidence="6">LEGE 11479</strain>
    </source>
</reference>
<feature type="transmembrane region" description="Helical" evidence="5">
    <location>
        <begin position="56"/>
        <end position="76"/>
    </location>
</feature>
<protein>
    <recommendedName>
        <fullName evidence="8">Small integral membrane protein</fullName>
    </recommendedName>
</protein>
<dbReference type="Pfam" id="PF03647">
    <property type="entry name" value="Tmemb_14"/>
    <property type="match status" value="1"/>
</dbReference>
<evidence type="ECO:0000256" key="1">
    <source>
        <dbReference type="ARBA" id="ARBA00004370"/>
    </source>
</evidence>
<dbReference type="Gene3D" id="1.10.10.1740">
    <property type="entry name" value="Transmembrane protein 14-like"/>
    <property type="match status" value="1"/>
</dbReference>
<dbReference type="RefSeq" id="WP_193991713.1">
    <property type="nucleotide sequence ID" value="NZ_JADEXP010000031.1"/>
</dbReference>
<comment type="caution">
    <text evidence="6">The sequence shown here is derived from an EMBL/GenBank/DDBJ whole genome shotgun (WGS) entry which is preliminary data.</text>
</comment>
<evidence type="ECO:0000313" key="7">
    <source>
        <dbReference type="Proteomes" id="UP000615026"/>
    </source>
</evidence>
<evidence type="ECO:0000313" key="6">
    <source>
        <dbReference type="EMBL" id="MBE9066165.1"/>
    </source>
</evidence>
<dbReference type="Proteomes" id="UP000615026">
    <property type="component" value="Unassembled WGS sequence"/>
</dbReference>
<feature type="transmembrane region" description="Helical" evidence="5">
    <location>
        <begin position="31"/>
        <end position="50"/>
    </location>
</feature>
<dbReference type="GO" id="GO:0016020">
    <property type="term" value="C:membrane"/>
    <property type="evidence" value="ECO:0007669"/>
    <property type="project" value="UniProtKB-SubCell"/>
</dbReference>
<comment type="subcellular location">
    <subcellularLocation>
        <location evidence="1">Membrane</location>
    </subcellularLocation>
</comment>
<keyword evidence="7" id="KW-1185">Reference proteome</keyword>
<evidence type="ECO:0008006" key="8">
    <source>
        <dbReference type="Google" id="ProtNLM"/>
    </source>
</evidence>
<evidence type="ECO:0000256" key="4">
    <source>
        <dbReference type="ARBA" id="ARBA00023136"/>
    </source>
</evidence>
<dbReference type="InterPro" id="IPR005349">
    <property type="entry name" value="TMEM14"/>
</dbReference>
<dbReference type="PANTHER" id="PTHR12668">
    <property type="entry name" value="TRANSMEMBRANE PROTEIN 14, 15"/>
    <property type="match status" value="1"/>
</dbReference>
<name>A0A928WZ74_LEPEC</name>
<feature type="transmembrane region" description="Helical" evidence="5">
    <location>
        <begin position="6"/>
        <end position="24"/>
    </location>
</feature>
<dbReference type="EMBL" id="JADEXP010000031">
    <property type="protein sequence ID" value="MBE9066165.1"/>
    <property type="molecule type" value="Genomic_DNA"/>
</dbReference>
<proteinExistence type="predicted"/>
<dbReference type="PANTHER" id="PTHR12668:SF43">
    <property type="entry name" value="TRANSMEMBRANE PROTEIN 14 HOMOLOG"/>
    <property type="match status" value="1"/>
</dbReference>
<keyword evidence="3 5" id="KW-1133">Transmembrane helix</keyword>